<proteinExistence type="inferred from homology"/>
<evidence type="ECO:0000256" key="5">
    <source>
        <dbReference type="PIRSR" id="PIRSR001220-1"/>
    </source>
</evidence>
<evidence type="ECO:0000256" key="1">
    <source>
        <dbReference type="ARBA" id="ARBA00010518"/>
    </source>
</evidence>
<sequence>MKTIQIITTGGTIGMAVDPESQGAKPTSFSFITDNISLFSPYAHIQVDSYLNIPSPHMTLNHMVNLAQKVTHYLEQPEIDGVVITHGTDTMEETAYYLQHVLPKGKPVIITGSMSNQSEASFDGLQNLVHSVHIATLPESAPHGVLVVFQNEVHSPIYMTKTYPDRLPFFESLVVGPMAKRLKADEFEWIVPALDHPQFPIQYLTKDVVLFTAYAGMDCSYIDWAIANKKDGIIIQALGFGHLPPAVIPSIVVAIQSGIPVVITSRCAYSTTGTAYAYEGGGKHLEELGCILAQGNGQKIRIFLSMILEQTTNLTKIKTYFS</sequence>
<dbReference type="PROSITE" id="PS00144">
    <property type="entry name" value="ASN_GLN_ASE_1"/>
    <property type="match status" value="1"/>
</dbReference>
<evidence type="ECO:0000256" key="6">
    <source>
        <dbReference type="PIRSR" id="PIRSR001220-2"/>
    </source>
</evidence>
<evidence type="ECO:0000256" key="8">
    <source>
        <dbReference type="PROSITE-ProRule" id="PRU10100"/>
    </source>
</evidence>
<keyword evidence="3" id="KW-0378">Hydrolase</keyword>
<dbReference type="EMBL" id="SLXV01000005">
    <property type="protein sequence ID" value="TCP69865.1"/>
    <property type="molecule type" value="Genomic_DNA"/>
</dbReference>
<accession>A0A4R2S2F6</accession>
<dbReference type="InterPro" id="IPR027475">
    <property type="entry name" value="Asparaginase/glutaminase_AS2"/>
</dbReference>
<dbReference type="PIRSF" id="PIRSF001220">
    <property type="entry name" value="L-ASNase_gatD"/>
    <property type="match status" value="1"/>
</dbReference>
<name>A0A4R2S2F6_9BACL</name>
<dbReference type="PROSITE" id="PS00917">
    <property type="entry name" value="ASN_GLN_ASE_2"/>
    <property type="match status" value="1"/>
</dbReference>
<dbReference type="InterPro" id="IPR037152">
    <property type="entry name" value="L-asparaginase_N_sf"/>
</dbReference>
<dbReference type="SMART" id="SM00870">
    <property type="entry name" value="Asparaginase"/>
    <property type="match status" value="1"/>
</dbReference>
<evidence type="ECO:0000313" key="11">
    <source>
        <dbReference type="EMBL" id="TCP69865.1"/>
    </source>
</evidence>
<feature type="domain" description="L-asparaginase N-terminal" evidence="9">
    <location>
        <begin position="4"/>
        <end position="185"/>
    </location>
</feature>
<comment type="catalytic activity">
    <reaction evidence="4">
        <text>L-asparagine + H2O = L-aspartate + NH4(+)</text>
        <dbReference type="Rhea" id="RHEA:21016"/>
        <dbReference type="ChEBI" id="CHEBI:15377"/>
        <dbReference type="ChEBI" id="CHEBI:28938"/>
        <dbReference type="ChEBI" id="CHEBI:29991"/>
        <dbReference type="ChEBI" id="CHEBI:58048"/>
        <dbReference type="EC" id="3.5.1.1"/>
    </reaction>
</comment>
<dbReference type="PRINTS" id="PR00139">
    <property type="entry name" value="ASNGLNASE"/>
</dbReference>
<dbReference type="OrthoDB" id="9788068at2"/>
<dbReference type="PROSITE" id="PS51732">
    <property type="entry name" value="ASN_GLN_ASE_3"/>
    <property type="match status" value="1"/>
</dbReference>
<dbReference type="InterPro" id="IPR006034">
    <property type="entry name" value="Asparaginase/glutaminase-like"/>
</dbReference>
<gene>
    <name evidence="11" type="ORF">EDD57_10548</name>
</gene>
<evidence type="ECO:0000259" key="9">
    <source>
        <dbReference type="Pfam" id="PF00710"/>
    </source>
</evidence>
<comment type="caution">
    <text evidence="11">The sequence shown here is derived from an EMBL/GenBank/DDBJ whole genome shotgun (WGS) entry which is preliminary data.</text>
</comment>
<evidence type="ECO:0000256" key="7">
    <source>
        <dbReference type="PROSITE-ProRule" id="PRU10099"/>
    </source>
</evidence>
<dbReference type="SUPFAM" id="SSF53774">
    <property type="entry name" value="Glutaminase/Asparaginase"/>
    <property type="match status" value="1"/>
</dbReference>
<dbReference type="AlphaFoldDB" id="A0A4R2S2F6"/>
<dbReference type="PIRSF" id="PIRSF500176">
    <property type="entry name" value="L_ASNase"/>
    <property type="match status" value="1"/>
</dbReference>
<dbReference type="PANTHER" id="PTHR11707:SF28">
    <property type="entry name" value="60 KDA LYSOPHOSPHOLIPASE"/>
    <property type="match status" value="1"/>
</dbReference>
<feature type="binding site" evidence="6">
    <location>
        <begin position="88"/>
        <end position="89"/>
    </location>
    <ligand>
        <name>substrate</name>
    </ligand>
</feature>
<dbReference type="Gene3D" id="3.40.50.1170">
    <property type="entry name" value="L-asparaginase, N-terminal domain"/>
    <property type="match status" value="1"/>
</dbReference>
<dbReference type="CDD" id="cd08964">
    <property type="entry name" value="L-asparaginase_II"/>
    <property type="match status" value="1"/>
</dbReference>
<evidence type="ECO:0000313" key="12">
    <source>
        <dbReference type="Proteomes" id="UP000294746"/>
    </source>
</evidence>
<evidence type="ECO:0000256" key="4">
    <source>
        <dbReference type="ARBA" id="ARBA00049366"/>
    </source>
</evidence>
<dbReference type="InterPro" id="IPR036152">
    <property type="entry name" value="Asp/glu_Ase-like_sf"/>
</dbReference>
<dbReference type="InterPro" id="IPR004550">
    <property type="entry name" value="AsnASE_II"/>
</dbReference>
<dbReference type="EC" id="3.5.1.1" evidence="2"/>
<feature type="domain" description="Asparaginase/glutaminase C-terminal" evidence="10">
    <location>
        <begin position="207"/>
        <end position="321"/>
    </location>
</feature>
<feature type="active site" description="O-isoaspartyl threonine intermediate" evidence="5">
    <location>
        <position position="12"/>
    </location>
</feature>
<feature type="active site" evidence="8">
    <location>
        <position position="88"/>
    </location>
</feature>
<dbReference type="Pfam" id="PF00710">
    <property type="entry name" value="Asparaginase"/>
    <property type="match status" value="1"/>
</dbReference>
<dbReference type="InterPro" id="IPR027474">
    <property type="entry name" value="L-asparaginase_N"/>
</dbReference>
<dbReference type="Proteomes" id="UP000294746">
    <property type="component" value="Unassembled WGS sequence"/>
</dbReference>
<dbReference type="RefSeq" id="WP_131847964.1">
    <property type="nucleotide sequence ID" value="NZ_SLXV01000005.1"/>
</dbReference>
<dbReference type="FunFam" id="3.40.50.1170:FF:000001">
    <property type="entry name" value="L-asparaginase 2"/>
    <property type="match status" value="1"/>
</dbReference>
<dbReference type="Gene3D" id="3.40.50.40">
    <property type="match status" value="1"/>
</dbReference>
<organism evidence="11 12">
    <name type="scientific">Baia soyae</name>
    <dbReference type="NCBI Taxonomy" id="1544746"/>
    <lineage>
        <taxon>Bacteria</taxon>
        <taxon>Bacillati</taxon>
        <taxon>Bacillota</taxon>
        <taxon>Bacilli</taxon>
        <taxon>Bacillales</taxon>
        <taxon>Thermoactinomycetaceae</taxon>
        <taxon>Baia</taxon>
    </lineage>
</organism>
<evidence type="ECO:0000256" key="2">
    <source>
        <dbReference type="ARBA" id="ARBA00012920"/>
    </source>
</evidence>
<dbReference type="InterPro" id="IPR040919">
    <property type="entry name" value="Asparaginase_C"/>
</dbReference>
<keyword evidence="12" id="KW-1185">Reference proteome</keyword>
<dbReference type="GO" id="GO:0006528">
    <property type="term" value="P:asparagine metabolic process"/>
    <property type="evidence" value="ECO:0007669"/>
    <property type="project" value="InterPro"/>
</dbReference>
<reference evidence="11 12" key="1">
    <citation type="submission" date="2019-03" db="EMBL/GenBank/DDBJ databases">
        <title>Genomic Encyclopedia of Type Strains, Phase IV (KMG-IV): sequencing the most valuable type-strain genomes for metagenomic binning, comparative biology and taxonomic classification.</title>
        <authorList>
            <person name="Goeker M."/>
        </authorList>
    </citation>
    <scope>NUCLEOTIDE SEQUENCE [LARGE SCALE GENOMIC DNA]</scope>
    <source>
        <strain evidence="11 12">DSM 46831</strain>
    </source>
</reference>
<dbReference type="SFLD" id="SFLDS00057">
    <property type="entry name" value="Glutaminase/Asparaginase"/>
    <property type="match status" value="1"/>
</dbReference>
<dbReference type="PANTHER" id="PTHR11707">
    <property type="entry name" value="L-ASPARAGINASE"/>
    <property type="match status" value="1"/>
</dbReference>
<dbReference type="InterPro" id="IPR027473">
    <property type="entry name" value="L-asparaginase_C"/>
</dbReference>
<comment type="similarity">
    <text evidence="1">Belongs to the asparaginase 1 family.</text>
</comment>
<feature type="binding site" evidence="6">
    <location>
        <position position="55"/>
    </location>
    <ligand>
        <name>substrate</name>
    </ligand>
</feature>
<protein>
    <recommendedName>
        <fullName evidence="2">asparaginase</fullName>
        <ecNumber evidence="2">3.5.1.1</ecNumber>
    </recommendedName>
</protein>
<dbReference type="Pfam" id="PF17763">
    <property type="entry name" value="Asparaginase_C"/>
    <property type="match status" value="1"/>
</dbReference>
<feature type="active site" evidence="7">
    <location>
        <position position="12"/>
    </location>
</feature>
<dbReference type="InterPro" id="IPR020827">
    <property type="entry name" value="Asparaginase/glutaminase_AS1"/>
</dbReference>
<evidence type="ECO:0000256" key="3">
    <source>
        <dbReference type="ARBA" id="ARBA00022801"/>
    </source>
</evidence>
<dbReference type="GO" id="GO:0004067">
    <property type="term" value="F:asparaginase activity"/>
    <property type="evidence" value="ECO:0007669"/>
    <property type="project" value="UniProtKB-UniRule"/>
</dbReference>
<evidence type="ECO:0000259" key="10">
    <source>
        <dbReference type="Pfam" id="PF17763"/>
    </source>
</evidence>